<protein>
    <submittedName>
        <fullName evidence="2">Uncharacterized protein</fullName>
    </submittedName>
</protein>
<dbReference type="AlphaFoldDB" id="A0A8J9SHS6"/>
<gene>
    <name evidence="2" type="ORF">PTTT1_LOCUS12057</name>
</gene>
<accession>A0A8J9SHS6</accession>
<proteinExistence type="predicted"/>
<dbReference type="EMBL" id="OU594953">
    <property type="protein sequence ID" value="CAG9280054.1"/>
    <property type="molecule type" value="Genomic_DNA"/>
</dbReference>
<keyword evidence="1" id="KW-0732">Signal</keyword>
<evidence type="ECO:0000313" key="2">
    <source>
        <dbReference type="EMBL" id="CAG9280054.1"/>
    </source>
</evidence>
<feature type="chain" id="PRO_5035469321" evidence="1">
    <location>
        <begin position="29"/>
        <end position="366"/>
    </location>
</feature>
<organism evidence="2">
    <name type="scientific">Phaeodactylum tricornutum</name>
    <name type="common">Diatom</name>
    <dbReference type="NCBI Taxonomy" id="2850"/>
    <lineage>
        <taxon>Eukaryota</taxon>
        <taxon>Sar</taxon>
        <taxon>Stramenopiles</taxon>
        <taxon>Ochrophyta</taxon>
        <taxon>Bacillariophyta</taxon>
        <taxon>Bacillariophyceae</taxon>
        <taxon>Bacillariophycidae</taxon>
        <taxon>Naviculales</taxon>
        <taxon>Phaeodactylaceae</taxon>
        <taxon>Phaeodactylum</taxon>
    </lineage>
</organism>
<evidence type="ECO:0000256" key="1">
    <source>
        <dbReference type="SAM" id="SignalP"/>
    </source>
</evidence>
<name>A0A8J9SHS6_PHATR</name>
<dbReference type="Proteomes" id="UP000836788">
    <property type="component" value="Chromosome 12"/>
</dbReference>
<sequence length="366" mass="39832">MTMMSTRSTLLFLASLLIFDNDKQQATAFTPLTISNGRVGWVASTTRRSATIYSPDGVAHAWDEDDFFYDETGTLNASPPNSPHNVYQESGFGPDLEELDPHKSLKSLISKEAMPELARLAVAFAPPDQALELDEIEHVEVLSVDKDHIQIEVVLCERDGCVTLAIPVSFPSPCGIEDKFSECVIDNIDLLNTVAHEDLAKLDSLKNRHEDVAHDTRTMQILKSTSDLELPSWWEAPGLDRVLADECDNVRNLLNELEFQDDVKCLTEQALANVGGCNEWAVDKAACAMVGPAGLMLRATIVEIDADGNEPRREQVAFPVGFGRSAPTIEALRAAVLGMVAAASSAEASAVAVQANADDEAARLRR</sequence>
<reference evidence="2" key="1">
    <citation type="submission" date="2022-02" db="EMBL/GenBank/DDBJ databases">
        <authorList>
            <person name="Giguere J D."/>
        </authorList>
    </citation>
    <scope>NUCLEOTIDE SEQUENCE</scope>
    <source>
        <strain evidence="2">CCAP 1055/1</strain>
    </source>
</reference>
<feature type="signal peptide" evidence="1">
    <location>
        <begin position="1"/>
        <end position="28"/>
    </location>
</feature>